<reference evidence="2 3" key="1">
    <citation type="journal article" date="2015" name="Nature">
        <title>rRNA introns, odd ribosomes, and small enigmatic genomes across a large radiation of phyla.</title>
        <authorList>
            <person name="Brown C.T."/>
            <person name="Hug L.A."/>
            <person name="Thomas B.C."/>
            <person name="Sharon I."/>
            <person name="Castelle C.J."/>
            <person name="Singh A."/>
            <person name="Wilkins M.J."/>
            <person name="Williams K.H."/>
            <person name="Banfield J.F."/>
        </authorList>
    </citation>
    <scope>NUCLEOTIDE SEQUENCE [LARGE SCALE GENOMIC DNA]</scope>
</reference>
<dbReference type="AlphaFoldDB" id="A0A0G1IIS7"/>
<keyword evidence="2" id="KW-0808">Transferase</keyword>
<evidence type="ECO:0000313" key="2">
    <source>
        <dbReference type="EMBL" id="KKT58763.1"/>
    </source>
</evidence>
<gene>
    <name evidence="2" type="ORF">UW52_C0058G0007</name>
</gene>
<dbReference type="GO" id="GO:0016301">
    <property type="term" value="F:kinase activity"/>
    <property type="evidence" value="ECO:0007669"/>
    <property type="project" value="UniProtKB-KW"/>
</dbReference>
<name>A0A0G1IIS7_9BACT</name>
<accession>A0A0G1IIS7</accession>
<dbReference type="GO" id="GO:0050242">
    <property type="term" value="F:pyruvate, phosphate dikinase activity"/>
    <property type="evidence" value="ECO:0007669"/>
    <property type="project" value="InterPro"/>
</dbReference>
<proteinExistence type="predicted"/>
<keyword evidence="2" id="KW-0670">Pyruvate</keyword>
<dbReference type="GO" id="GO:0005524">
    <property type="term" value="F:ATP binding"/>
    <property type="evidence" value="ECO:0007669"/>
    <property type="project" value="InterPro"/>
</dbReference>
<evidence type="ECO:0000259" key="1">
    <source>
        <dbReference type="Pfam" id="PF01326"/>
    </source>
</evidence>
<dbReference type="InterPro" id="IPR002192">
    <property type="entry name" value="PPDK_AMP/ATP-bd"/>
</dbReference>
<dbReference type="EMBL" id="LCIQ01000058">
    <property type="protein sequence ID" value="KKT58763.1"/>
    <property type="molecule type" value="Genomic_DNA"/>
</dbReference>
<dbReference type="InterPro" id="IPR013815">
    <property type="entry name" value="ATP_grasp_subdomain_1"/>
</dbReference>
<organism evidence="2 3">
    <name type="scientific">Candidatus Gottesmanbacteria bacterium GW2011_GWA1_44_24b</name>
    <dbReference type="NCBI Taxonomy" id="1618437"/>
    <lineage>
        <taxon>Bacteria</taxon>
        <taxon>Candidatus Gottesmaniibacteriota</taxon>
    </lineage>
</organism>
<comment type="caution">
    <text evidence="2">The sequence shown here is derived from an EMBL/GenBank/DDBJ whole genome shotgun (WGS) entry which is preliminary data.</text>
</comment>
<dbReference type="PANTHER" id="PTHR22931:SF9">
    <property type="entry name" value="PYRUVATE, PHOSPHATE DIKINASE 1, CHLOROPLASTIC"/>
    <property type="match status" value="1"/>
</dbReference>
<dbReference type="InterPro" id="IPR036637">
    <property type="entry name" value="Phosphohistidine_dom_sf"/>
</dbReference>
<keyword evidence="2" id="KW-0418">Kinase</keyword>
<feature type="domain" description="Pyruvate phosphate dikinase AMP/ATP-binding" evidence="1">
    <location>
        <begin position="94"/>
        <end position="240"/>
    </location>
</feature>
<dbReference type="Gene3D" id="3.30.1490.20">
    <property type="entry name" value="ATP-grasp fold, A domain"/>
    <property type="match status" value="1"/>
</dbReference>
<dbReference type="SUPFAM" id="SSF56059">
    <property type="entry name" value="Glutathione synthetase ATP-binding domain-like"/>
    <property type="match status" value="1"/>
</dbReference>
<dbReference type="SUPFAM" id="SSF52009">
    <property type="entry name" value="Phosphohistidine domain"/>
    <property type="match status" value="1"/>
</dbReference>
<dbReference type="Pfam" id="PF01326">
    <property type="entry name" value="PPDK_N"/>
    <property type="match status" value="1"/>
</dbReference>
<dbReference type="Proteomes" id="UP000034521">
    <property type="component" value="Unassembled WGS sequence"/>
</dbReference>
<dbReference type="Gene3D" id="3.50.30.10">
    <property type="entry name" value="Phosphohistidine domain"/>
    <property type="match status" value="1"/>
</dbReference>
<dbReference type="PANTHER" id="PTHR22931">
    <property type="entry name" value="PHOSPHOENOLPYRUVATE DIKINASE-RELATED"/>
    <property type="match status" value="1"/>
</dbReference>
<dbReference type="Gene3D" id="1.10.189.10">
    <property type="entry name" value="Pyruvate Phosphate Dikinase, domain 2"/>
    <property type="match status" value="1"/>
</dbReference>
<dbReference type="InterPro" id="IPR010121">
    <property type="entry name" value="Pyruvate_phosphate_dikinase"/>
</dbReference>
<evidence type="ECO:0000313" key="3">
    <source>
        <dbReference type="Proteomes" id="UP000034521"/>
    </source>
</evidence>
<protein>
    <submittedName>
        <fullName evidence="2">Pyruvate phosphate dikinase</fullName>
    </submittedName>
</protein>
<sequence>MQKRAEFEPSLLENVPPQGDKVSIENTPFCVSPDTWVDLIDRQARHILGGKGAEAIEMTRLEFPVPQFFVIPTPAWERFRENGKVLRPDDWTVIQQSLLQLEQKTKTCLGDQERPLFVSARSSPRQSMPGQLITHLNLGLNTTTVGALGEIVGEEEAERLLASQPQDYPNDPQEQIRWALTEVFNSWDSSRAIRYRQDHGIPKQSGPAAIIQQMAWGNSKKEGAGSGVFFPRHPQTYDDEPAANFCPHAQGPSVVGRDSSFPLIPISELPIPEHHKQQLRDYAHELNRFHGDTPYEAEITDDGAHLWFLQKRPLPLVPVVDFRYRRHQIETGDLTEHQAICAIPSAHLKALSQPTLDPKAVKEAEQRGMLIAQGIPISGGCAKGKLLFSLDEAEQEPENVVLSDPELVSFSNLPPPVAAVLQDTGGIGSHFAKEGMLLTQERPIPIVFSATVDRNYSGQQVTVDANSGDGNRARVYLGDIPYAQKTQLPTLHSDERQTAEEWLTQKETNPWRFLSSLKGIEEYKRAAARALEQIKEGGFQSQKAWEYIVYNNVTPPEIRQQYDVYRRDTPDSMAYTIESRLSQIFKHGNHATIRTCHTPARPAGGPWVLIRSFEDFQQFLVDPHFSKYGGLQELLNPDLTELLVGEIPPGKMDDDNQEIQNQYAAWTLSCLGNSGLVVFQVFPHNAHLRTHEPKWKNGKQTSGDDLITFTTHYDPTTPDELSEIHEHVGSHLQGDSLAYELATSARDTIFRNWWELYQLPLRMAAISQALGANTIFEGQVNIQDKWCKGYGIKPK</sequence>
<dbReference type="Gene3D" id="3.30.470.20">
    <property type="entry name" value="ATP-grasp fold, B domain"/>
    <property type="match status" value="1"/>
</dbReference>